<dbReference type="Gene3D" id="3.30.200.20">
    <property type="entry name" value="Phosphorylase Kinase, domain 1"/>
    <property type="match status" value="1"/>
</dbReference>
<keyword evidence="8" id="KW-0067">ATP-binding</keyword>
<evidence type="ECO:0000256" key="11">
    <source>
        <dbReference type="ARBA" id="ARBA00048679"/>
    </source>
</evidence>
<feature type="region of interest" description="Disordered" evidence="12">
    <location>
        <begin position="318"/>
        <end position="408"/>
    </location>
</feature>
<evidence type="ECO:0000256" key="4">
    <source>
        <dbReference type="ARBA" id="ARBA00022679"/>
    </source>
</evidence>
<dbReference type="PROSITE" id="PS01245">
    <property type="entry name" value="RIO1"/>
    <property type="match status" value="1"/>
</dbReference>
<dbReference type="PROSITE" id="PS50011">
    <property type="entry name" value="PROTEIN_KINASE_DOM"/>
    <property type="match status" value="1"/>
</dbReference>
<evidence type="ECO:0000256" key="1">
    <source>
        <dbReference type="ARBA" id="ARBA00009196"/>
    </source>
</evidence>
<dbReference type="GO" id="GO:0004674">
    <property type="term" value="F:protein serine/threonine kinase activity"/>
    <property type="evidence" value="ECO:0007669"/>
    <property type="project" value="UniProtKB-KW"/>
</dbReference>
<evidence type="ECO:0000256" key="3">
    <source>
        <dbReference type="ARBA" id="ARBA00022527"/>
    </source>
</evidence>
<keyword evidence="5" id="KW-0479">Metal-binding</keyword>
<keyword evidence="6" id="KW-0547">Nucleotide-binding</keyword>
<dbReference type="InterPro" id="IPR000687">
    <property type="entry name" value="RIO_kinase"/>
</dbReference>
<feature type="compositionally biased region" description="Basic residues" evidence="12">
    <location>
        <begin position="378"/>
        <end position="398"/>
    </location>
</feature>
<dbReference type="EMBL" id="CP093351">
    <property type="protein sequence ID" value="WOH13840.1"/>
    <property type="molecule type" value="Genomic_DNA"/>
</dbReference>
<evidence type="ECO:0000313" key="14">
    <source>
        <dbReference type="EMBL" id="WOH13840.1"/>
    </source>
</evidence>
<dbReference type="EC" id="2.7.11.1" evidence="2"/>
<evidence type="ECO:0000256" key="6">
    <source>
        <dbReference type="ARBA" id="ARBA00022741"/>
    </source>
</evidence>
<evidence type="ECO:0000256" key="2">
    <source>
        <dbReference type="ARBA" id="ARBA00012513"/>
    </source>
</evidence>
<keyword evidence="3" id="KW-0723">Serine/threonine-protein kinase</keyword>
<evidence type="ECO:0000256" key="5">
    <source>
        <dbReference type="ARBA" id="ARBA00022723"/>
    </source>
</evidence>
<dbReference type="GO" id="GO:0046872">
    <property type="term" value="F:metal ion binding"/>
    <property type="evidence" value="ECO:0007669"/>
    <property type="project" value="UniProtKB-KW"/>
</dbReference>
<evidence type="ECO:0000256" key="12">
    <source>
        <dbReference type="SAM" id="MobiDB-lite"/>
    </source>
</evidence>
<dbReference type="Gene3D" id="1.10.510.10">
    <property type="entry name" value="Transferase(Phosphotransferase) domain 1"/>
    <property type="match status" value="1"/>
</dbReference>
<dbReference type="InterPro" id="IPR000719">
    <property type="entry name" value="Prot_kinase_dom"/>
</dbReference>
<dbReference type="AlphaFoldDB" id="A0AAF0XTS0"/>
<evidence type="ECO:0000256" key="10">
    <source>
        <dbReference type="ARBA" id="ARBA00047899"/>
    </source>
</evidence>
<dbReference type="InterPro" id="IPR051272">
    <property type="entry name" value="RIO-type_Ser/Thr_kinase"/>
</dbReference>
<accession>A0AAF0XTS0</accession>
<dbReference type="InterPro" id="IPR018935">
    <property type="entry name" value="RIO_kinase_CS"/>
</dbReference>
<dbReference type="GO" id="GO:0005524">
    <property type="term" value="F:ATP binding"/>
    <property type="evidence" value="ECO:0007669"/>
    <property type="project" value="UniProtKB-KW"/>
</dbReference>
<feature type="compositionally biased region" description="Basic and acidic residues" evidence="12">
    <location>
        <begin position="318"/>
        <end position="328"/>
    </location>
</feature>
<dbReference type="SMART" id="SM00090">
    <property type="entry name" value="RIO"/>
    <property type="match status" value="1"/>
</dbReference>
<reference evidence="14" key="2">
    <citation type="submission" date="2022-03" db="EMBL/GenBank/DDBJ databases">
        <title>Draft title - Genomic analysis of global carrot germplasm unveils the trajectory of domestication and the origin of high carotenoid orange carrot.</title>
        <authorList>
            <person name="Iorizzo M."/>
            <person name="Ellison S."/>
            <person name="Senalik D."/>
            <person name="Macko-Podgorni A."/>
            <person name="Grzebelus D."/>
            <person name="Bostan H."/>
            <person name="Rolling W."/>
            <person name="Curaba J."/>
            <person name="Simon P."/>
        </authorList>
    </citation>
    <scope>NUCLEOTIDE SEQUENCE</scope>
    <source>
        <tissue evidence="14">Leaf</tissue>
    </source>
</reference>
<feature type="domain" description="Protein kinase" evidence="13">
    <location>
        <begin position="80"/>
        <end position="408"/>
    </location>
</feature>
<comment type="catalytic activity">
    <reaction evidence="11">
        <text>L-seryl-[protein] + ATP = O-phospho-L-seryl-[protein] + ADP + H(+)</text>
        <dbReference type="Rhea" id="RHEA:17989"/>
        <dbReference type="Rhea" id="RHEA-COMP:9863"/>
        <dbReference type="Rhea" id="RHEA-COMP:11604"/>
        <dbReference type="ChEBI" id="CHEBI:15378"/>
        <dbReference type="ChEBI" id="CHEBI:29999"/>
        <dbReference type="ChEBI" id="CHEBI:30616"/>
        <dbReference type="ChEBI" id="CHEBI:83421"/>
        <dbReference type="ChEBI" id="CHEBI:456216"/>
        <dbReference type="EC" id="2.7.11.1"/>
    </reaction>
</comment>
<gene>
    <name evidence="14" type="ORF">DCAR_0933351</name>
</gene>
<evidence type="ECO:0000256" key="8">
    <source>
        <dbReference type="ARBA" id="ARBA00022840"/>
    </source>
</evidence>
<keyword evidence="9" id="KW-0460">Magnesium</keyword>
<evidence type="ECO:0000256" key="7">
    <source>
        <dbReference type="ARBA" id="ARBA00022777"/>
    </source>
</evidence>
<comment type="similarity">
    <text evidence="1">Belongs to the protein kinase superfamily. RIO-type Ser/Thr kinase family.</text>
</comment>
<evidence type="ECO:0000259" key="13">
    <source>
        <dbReference type="PROSITE" id="PS50011"/>
    </source>
</evidence>
<sequence length="408" mass="46529">MEWEEIDIEIGEALDRLDCMKDDGVIHLYSTKPNRSSLSSTTFQPISNRNQKFAAHLLPQAIDQTTRMVVFKLLNHAIFDDLNACIFAGKQASVYHATKHDGQEFAVKVFKDRDHNTQGHYRSRRGNFKSNSRKIVKTWAENEMKNLMRLKAAGIRCPTPIVLRLHVVVMEFIGKSGSPAPCLKDANLSVDKMRECYIQMIIVMRNLYQKCKLVHGDLSEYNILYHEGDLHITDVSRSVDLDDPLSLDLLYWDCIHVSGFFKKNGVEVIAISYLFNFVVDSSIPDESVGCYIEESDIPRVRSGQEELITSGFLIEHTNNRRTESRTGENEVGGDDDSSDSGVNPYDTMKEGTQRTLPADKKAARKENKKKVKEEKREARKTKTAKYVKKKKNSVKRTSKPTNTISRFL</sequence>
<dbReference type="InterPro" id="IPR011009">
    <property type="entry name" value="Kinase-like_dom_sf"/>
</dbReference>
<dbReference type="SUPFAM" id="SSF56112">
    <property type="entry name" value="Protein kinase-like (PK-like)"/>
    <property type="match status" value="1"/>
</dbReference>
<name>A0AAF0XTS0_DAUCS</name>
<dbReference type="Pfam" id="PF01163">
    <property type="entry name" value="RIO1"/>
    <property type="match status" value="1"/>
</dbReference>
<keyword evidence="4" id="KW-0808">Transferase</keyword>
<feature type="compositionally biased region" description="Basic and acidic residues" evidence="12">
    <location>
        <begin position="347"/>
        <end position="377"/>
    </location>
</feature>
<comment type="catalytic activity">
    <reaction evidence="10">
        <text>L-threonyl-[protein] + ATP = O-phospho-L-threonyl-[protein] + ADP + H(+)</text>
        <dbReference type="Rhea" id="RHEA:46608"/>
        <dbReference type="Rhea" id="RHEA-COMP:11060"/>
        <dbReference type="Rhea" id="RHEA-COMP:11605"/>
        <dbReference type="ChEBI" id="CHEBI:15378"/>
        <dbReference type="ChEBI" id="CHEBI:30013"/>
        <dbReference type="ChEBI" id="CHEBI:30616"/>
        <dbReference type="ChEBI" id="CHEBI:61977"/>
        <dbReference type="ChEBI" id="CHEBI:456216"/>
        <dbReference type="EC" id="2.7.11.1"/>
    </reaction>
</comment>
<proteinExistence type="inferred from homology"/>
<dbReference type="PANTHER" id="PTHR45723">
    <property type="entry name" value="SERINE/THREONINE-PROTEIN KINASE RIO1"/>
    <property type="match status" value="1"/>
</dbReference>
<organism evidence="14 15">
    <name type="scientific">Daucus carota subsp. sativus</name>
    <name type="common">Carrot</name>
    <dbReference type="NCBI Taxonomy" id="79200"/>
    <lineage>
        <taxon>Eukaryota</taxon>
        <taxon>Viridiplantae</taxon>
        <taxon>Streptophyta</taxon>
        <taxon>Embryophyta</taxon>
        <taxon>Tracheophyta</taxon>
        <taxon>Spermatophyta</taxon>
        <taxon>Magnoliopsida</taxon>
        <taxon>eudicotyledons</taxon>
        <taxon>Gunneridae</taxon>
        <taxon>Pentapetalae</taxon>
        <taxon>asterids</taxon>
        <taxon>campanulids</taxon>
        <taxon>Apiales</taxon>
        <taxon>Apiaceae</taxon>
        <taxon>Apioideae</taxon>
        <taxon>Scandiceae</taxon>
        <taxon>Daucinae</taxon>
        <taxon>Daucus</taxon>
        <taxon>Daucus sect. Daucus</taxon>
    </lineage>
</organism>
<evidence type="ECO:0000313" key="15">
    <source>
        <dbReference type="Proteomes" id="UP000077755"/>
    </source>
</evidence>
<protein>
    <recommendedName>
        <fullName evidence="2">non-specific serine/threonine protein kinase</fullName>
        <ecNumber evidence="2">2.7.11.1</ecNumber>
    </recommendedName>
</protein>
<dbReference type="Proteomes" id="UP000077755">
    <property type="component" value="Chromosome 9"/>
</dbReference>
<evidence type="ECO:0000256" key="9">
    <source>
        <dbReference type="ARBA" id="ARBA00022842"/>
    </source>
</evidence>
<dbReference type="KEGG" id="dcr:108200729"/>
<keyword evidence="7" id="KW-0418">Kinase</keyword>
<reference evidence="14" key="1">
    <citation type="journal article" date="2016" name="Nat. Genet.">
        <title>A high-quality carrot genome assembly provides new insights into carotenoid accumulation and asterid genome evolution.</title>
        <authorList>
            <person name="Iorizzo M."/>
            <person name="Ellison S."/>
            <person name="Senalik D."/>
            <person name="Zeng P."/>
            <person name="Satapoomin P."/>
            <person name="Huang J."/>
            <person name="Bowman M."/>
            <person name="Iovene M."/>
            <person name="Sanseverino W."/>
            <person name="Cavagnaro P."/>
            <person name="Yildiz M."/>
            <person name="Macko-Podgorni A."/>
            <person name="Moranska E."/>
            <person name="Grzebelus E."/>
            <person name="Grzebelus D."/>
            <person name="Ashrafi H."/>
            <person name="Zheng Z."/>
            <person name="Cheng S."/>
            <person name="Spooner D."/>
            <person name="Van Deynze A."/>
            <person name="Simon P."/>
        </authorList>
    </citation>
    <scope>NUCLEOTIDE SEQUENCE</scope>
    <source>
        <tissue evidence="14">Leaf</tissue>
    </source>
</reference>
<dbReference type="InterPro" id="IPR018934">
    <property type="entry name" value="RIO_dom"/>
</dbReference>
<keyword evidence="15" id="KW-1185">Reference proteome</keyword>